<comment type="caution">
    <text evidence="1">The sequence shown here is derived from an EMBL/GenBank/DDBJ whole genome shotgun (WGS) entry which is preliminary data.</text>
</comment>
<gene>
    <name evidence="1" type="ORF">LCGC14_1956120</name>
</gene>
<reference evidence="1" key="1">
    <citation type="journal article" date="2015" name="Nature">
        <title>Complex archaea that bridge the gap between prokaryotes and eukaryotes.</title>
        <authorList>
            <person name="Spang A."/>
            <person name="Saw J.H."/>
            <person name="Jorgensen S.L."/>
            <person name="Zaremba-Niedzwiedzka K."/>
            <person name="Martijn J."/>
            <person name="Lind A.E."/>
            <person name="van Eijk R."/>
            <person name="Schleper C."/>
            <person name="Guy L."/>
            <person name="Ettema T.J."/>
        </authorList>
    </citation>
    <scope>NUCLEOTIDE SEQUENCE</scope>
</reference>
<dbReference type="AlphaFoldDB" id="A0A0F9HUE2"/>
<accession>A0A0F9HUE2</accession>
<sequence>MKNLGERVRTALEEALIDRHESEDHEALADEVEGVAKLLLQRAEEAFKSEVVDTQMWIEEAKSAGISGMTPEEFRKEWIEDWLAGDE</sequence>
<dbReference type="EMBL" id="LAZR01021444">
    <property type="protein sequence ID" value="KKL85305.1"/>
    <property type="molecule type" value="Genomic_DNA"/>
</dbReference>
<proteinExistence type="predicted"/>
<organism evidence="1">
    <name type="scientific">marine sediment metagenome</name>
    <dbReference type="NCBI Taxonomy" id="412755"/>
    <lineage>
        <taxon>unclassified sequences</taxon>
        <taxon>metagenomes</taxon>
        <taxon>ecological metagenomes</taxon>
    </lineage>
</organism>
<protein>
    <submittedName>
        <fullName evidence="1">Uncharacterized protein</fullName>
    </submittedName>
</protein>
<evidence type="ECO:0000313" key="1">
    <source>
        <dbReference type="EMBL" id="KKL85305.1"/>
    </source>
</evidence>
<name>A0A0F9HUE2_9ZZZZ</name>